<dbReference type="AlphaFoldDB" id="A0A4R8GT45"/>
<evidence type="ECO:0000256" key="5">
    <source>
        <dbReference type="ARBA" id="ARBA00023251"/>
    </source>
</evidence>
<dbReference type="GO" id="GO:0032790">
    <property type="term" value="P:ribosome disassembly"/>
    <property type="evidence" value="ECO:0007669"/>
    <property type="project" value="TreeGrafter"/>
</dbReference>
<dbReference type="PRINTS" id="PR01037">
    <property type="entry name" value="TCRTETOQM"/>
</dbReference>
<dbReference type="Pfam" id="PF22042">
    <property type="entry name" value="EF-G_D2"/>
    <property type="match status" value="1"/>
</dbReference>
<dbReference type="SMART" id="SM00889">
    <property type="entry name" value="EFG_IV"/>
    <property type="match status" value="1"/>
</dbReference>
<keyword evidence="8" id="KW-1185">Reference proteome</keyword>
<dbReference type="SUPFAM" id="SSF50447">
    <property type="entry name" value="Translation proteins"/>
    <property type="match status" value="1"/>
</dbReference>
<dbReference type="PANTHER" id="PTHR43261:SF1">
    <property type="entry name" value="RIBOSOME-RELEASING FACTOR 2, MITOCHONDRIAL"/>
    <property type="match status" value="1"/>
</dbReference>
<dbReference type="GO" id="GO:0003924">
    <property type="term" value="F:GTPase activity"/>
    <property type="evidence" value="ECO:0007669"/>
    <property type="project" value="InterPro"/>
</dbReference>
<dbReference type="SUPFAM" id="SSF54211">
    <property type="entry name" value="Ribosomal protein S5 domain 2-like"/>
    <property type="match status" value="1"/>
</dbReference>
<evidence type="ECO:0000256" key="2">
    <source>
        <dbReference type="ARBA" id="ARBA00022741"/>
    </source>
</evidence>
<evidence type="ECO:0000313" key="7">
    <source>
        <dbReference type="EMBL" id="TDX49155.1"/>
    </source>
</evidence>
<evidence type="ECO:0000313" key="8">
    <source>
        <dbReference type="Proteomes" id="UP000295832"/>
    </source>
</evidence>
<gene>
    <name evidence="7" type="ORF">C7959_12049</name>
</gene>
<dbReference type="InterPro" id="IPR053905">
    <property type="entry name" value="EF-G-like_DII"/>
</dbReference>
<evidence type="ECO:0000256" key="3">
    <source>
        <dbReference type="ARBA" id="ARBA00022917"/>
    </source>
</evidence>
<reference evidence="7 8" key="1">
    <citation type="submission" date="2019-03" db="EMBL/GenBank/DDBJ databases">
        <title>Subsurface microbial communities from deep shales in Ohio and West Virginia, USA.</title>
        <authorList>
            <person name="Wrighton K."/>
        </authorList>
    </citation>
    <scope>NUCLEOTIDE SEQUENCE [LARGE SCALE GENOMIC DNA]</scope>
    <source>
        <strain evidence="7 8">MSL 6dP</strain>
    </source>
</reference>
<dbReference type="InterPro" id="IPR035650">
    <property type="entry name" value="Tet_C"/>
</dbReference>
<keyword evidence="5" id="KW-0046">Antibiotic resistance</keyword>
<comment type="function">
    <text evidence="1">Abolishes the inhibitory effect of tetracyclin on protein synthesis by a non-covalent modification of the ribosomes.</text>
</comment>
<dbReference type="InterPro" id="IPR014721">
    <property type="entry name" value="Ribsml_uS5_D2-typ_fold_subgr"/>
</dbReference>
<protein>
    <submittedName>
        <fullName evidence="7">Small GTP-binding protein</fullName>
    </submittedName>
</protein>
<dbReference type="InterPro" id="IPR000640">
    <property type="entry name" value="EFG_V-like"/>
</dbReference>
<dbReference type="SUPFAM" id="SSF54980">
    <property type="entry name" value="EF-G C-terminal domain-like"/>
    <property type="match status" value="2"/>
</dbReference>
<dbReference type="PRINTS" id="PR00315">
    <property type="entry name" value="ELONGATNFCT"/>
</dbReference>
<organism evidence="7 8">
    <name type="scientific">Orenia marismortui</name>
    <dbReference type="NCBI Taxonomy" id="46469"/>
    <lineage>
        <taxon>Bacteria</taxon>
        <taxon>Bacillati</taxon>
        <taxon>Bacillota</taxon>
        <taxon>Clostridia</taxon>
        <taxon>Halanaerobiales</taxon>
        <taxon>Halobacteroidaceae</taxon>
        <taxon>Orenia</taxon>
    </lineage>
</organism>
<comment type="caution">
    <text evidence="7">The sequence shown here is derived from an EMBL/GenBank/DDBJ whole genome shotgun (WGS) entry which is preliminary data.</text>
</comment>
<evidence type="ECO:0000256" key="1">
    <source>
        <dbReference type="ARBA" id="ARBA00003987"/>
    </source>
</evidence>
<dbReference type="Pfam" id="PF03764">
    <property type="entry name" value="EFG_IV"/>
    <property type="match status" value="1"/>
</dbReference>
<dbReference type="InterPro" id="IPR041095">
    <property type="entry name" value="EFG_II"/>
</dbReference>
<proteinExistence type="predicted"/>
<accession>A0A4R8GT45</accession>
<dbReference type="RefSeq" id="WP_134117525.1">
    <property type="nucleotide sequence ID" value="NZ_SOEG01000020.1"/>
</dbReference>
<dbReference type="InterPro" id="IPR005517">
    <property type="entry name" value="Transl_elong_EFG/EF2_IV"/>
</dbReference>
<dbReference type="GO" id="GO:0046677">
    <property type="term" value="P:response to antibiotic"/>
    <property type="evidence" value="ECO:0007669"/>
    <property type="project" value="UniProtKB-KW"/>
</dbReference>
<evidence type="ECO:0000259" key="6">
    <source>
        <dbReference type="PROSITE" id="PS51722"/>
    </source>
</evidence>
<dbReference type="PROSITE" id="PS51722">
    <property type="entry name" value="G_TR_2"/>
    <property type="match status" value="1"/>
</dbReference>
<dbReference type="Proteomes" id="UP000295832">
    <property type="component" value="Unassembled WGS sequence"/>
</dbReference>
<dbReference type="InterPro" id="IPR035647">
    <property type="entry name" value="EFG_III/V"/>
</dbReference>
<keyword evidence="3" id="KW-0648">Protein biosynthesis</keyword>
<evidence type="ECO:0000256" key="4">
    <source>
        <dbReference type="ARBA" id="ARBA00023134"/>
    </source>
</evidence>
<dbReference type="Gene3D" id="3.30.70.870">
    <property type="entry name" value="Elongation Factor G (Translational Gtpase), domain 3"/>
    <property type="match status" value="1"/>
</dbReference>
<dbReference type="InterPro" id="IPR009000">
    <property type="entry name" value="Transl_B-barrel_sf"/>
</dbReference>
<dbReference type="GO" id="GO:0006412">
    <property type="term" value="P:translation"/>
    <property type="evidence" value="ECO:0007669"/>
    <property type="project" value="UniProtKB-KW"/>
</dbReference>
<dbReference type="Gene3D" id="2.40.30.10">
    <property type="entry name" value="Translation factors"/>
    <property type="match status" value="1"/>
</dbReference>
<dbReference type="SMART" id="SM00838">
    <property type="entry name" value="EFG_C"/>
    <property type="match status" value="1"/>
</dbReference>
<keyword evidence="4" id="KW-0342">GTP-binding</keyword>
<dbReference type="Pfam" id="PF00009">
    <property type="entry name" value="GTP_EFTU"/>
    <property type="match status" value="1"/>
</dbReference>
<dbReference type="Gene3D" id="3.40.50.300">
    <property type="entry name" value="P-loop containing nucleotide triphosphate hydrolases"/>
    <property type="match status" value="1"/>
</dbReference>
<dbReference type="InterPro" id="IPR027417">
    <property type="entry name" value="P-loop_NTPase"/>
</dbReference>
<sequence>MKKTIGVIAHVDAGKTTFSEGLLYHTDTIRELGRVDHQNSYLDTHQIEKERGITIFSEQAVMKYKGDTYYLIDTPGHVDFSPEMERTIMVMDYAIIIVSAVEGVQGHTETVWELLKKHQIPSFFFINKTDRVGADVDRVIEEIRANLTEDICLLSSSLTQELDEEIIEFMAERNDKLLGLYLSGNYSKEIWIAQMKKIIKENQLYLSASGSALHDQGVIQFFDNFHQLTETNYNDQSLKARIYKIGYDDQRNRISFMKILGGSIEVRDQLSYIDGEDKINEKITQLRFYNGENYQTVDSADAGQLVGVMGLSKTKAGMGIGKVDSAPAYKMIPTLRSKVIFDSSTNIREVLTAFNILNDEDPSLQLSWEEELEEIQIKVMGPIQLEILKEVVKDRFDLEVEFGEPGIIYKETINDQVFGYGHFEPLKHYAEVHLKIESGARDSGIIFENLAHVDDLSQGHQNLVEQHIFEKEHRGLLTGSTLTDLKISLVTGRGHNKHTSGGDFREATYRALRQGLEKADKILLEPYYGFKIKVGLDDMGRVLSDIQKASGIFEPPETIEDKVIIKGEVPVATFMNYPTELLAFTSGKGMINLVFSGYDICHNQEEVIERINYDKDADMEYSSSSVFCAKGQGYVVPWYEAEEKMHCG</sequence>
<dbReference type="STRING" id="926561.GCA_000379025_01591"/>
<dbReference type="Pfam" id="PF14492">
    <property type="entry name" value="EFG_III"/>
    <property type="match status" value="1"/>
</dbReference>
<dbReference type="Gene3D" id="3.30.70.240">
    <property type="match status" value="1"/>
</dbReference>
<dbReference type="InterPro" id="IPR020568">
    <property type="entry name" value="Ribosomal_Su5_D2-typ_SF"/>
</dbReference>
<keyword evidence="2" id="KW-0547">Nucleotide-binding</keyword>
<dbReference type="InterPro" id="IPR000795">
    <property type="entry name" value="T_Tr_GTP-bd_dom"/>
</dbReference>
<dbReference type="PANTHER" id="PTHR43261">
    <property type="entry name" value="TRANSLATION ELONGATION FACTOR G-RELATED"/>
    <property type="match status" value="1"/>
</dbReference>
<dbReference type="InterPro" id="IPR005225">
    <property type="entry name" value="Small_GTP-bd"/>
</dbReference>
<feature type="domain" description="Tr-type G" evidence="6">
    <location>
        <begin position="1"/>
        <end position="233"/>
    </location>
</feature>
<dbReference type="CDD" id="cd03711">
    <property type="entry name" value="Tet_C"/>
    <property type="match status" value="1"/>
</dbReference>
<dbReference type="Pfam" id="PF00679">
    <property type="entry name" value="EFG_C"/>
    <property type="match status" value="1"/>
</dbReference>
<name>A0A4R8GT45_9FIRM</name>
<dbReference type="SUPFAM" id="SSF52540">
    <property type="entry name" value="P-loop containing nucleoside triphosphate hydrolases"/>
    <property type="match status" value="1"/>
</dbReference>
<dbReference type="Gene3D" id="3.30.230.10">
    <property type="match status" value="1"/>
</dbReference>
<dbReference type="EMBL" id="SOEG01000020">
    <property type="protein sequence ID" value="TDX49155.1"/>
    <property type="molecule type" value="Genomic_DNA"/>
</dbReference>
<dbReference type="GO" id="GO:0005525">
    <property type="term" value="F:GTP binding"/>
    <property type="evidence" value="ECO:0007669"/>
    <property type="project" value="UniProtKB-KW"/>
</dbReference>
<dbReference type="NCBIfam" id="TIGR00231">
    <property type="entry name" value="small_GTP"/>
    <property type="match status" value="1"/>
</dbReference>